<keyword evidence="2" id="KW-0812">Transmembrane</keyword>
<protein>
    <submittedName>
        <fullName evidence="3">Uncharacterized protein</fullName>
    </submittedName>
</protein>
<organism evidence="3 4">
    <name type="scientific">Ganoderma sinense ZZ0214-1</name>
    <dbReference type="NCBI Taxonomy" id="1077348"/>
    <lineage>
        <taxon>Eukaryota</taxon>
        <taxon>Fungi</taxon>
        <taxon>Dikarya</taxon>
        <taxon>Basidiomycota</taxon>
        <taxon>Agaricomycotina</taxon>
        <taxon>Agaricomycetes</taxon>
        <taxon>Polyporales</taxon>
        <taxon>Polyporaceae</taxon>
        <taxon>Ganoderma</taxon>
    </lineage>
</organism>
<evidence type="ECO:0000313" key="3">
    <source>
        <dbReference type="EMBL" id="PIL26973.1"/>
    </source>
</evidence>
<feature type="transmembrane region" description="Helical" evidence="2">
    <location>
        <begin position="208"/>
        <end position="229"/>
    </location>
</feature>
<keyword evidence="2" id="KW-1133">Transmembrane helix</keyword>
<feature type="transmembrane region" description="Helical" evidence="2">
    <location>
        <begin position="173"/>
        <end position="196"/>
    </location>
</feature>
<evidence type="ECO:0000313" key="4">
    <source>
        <dbReference type="Proteomes" id="UP000230002"/>
    </source>
</evidence>
<accession>A0A2G8RZM7</accession>
<name>A0A2G8RZM7_9APHY</name>
<evidence type="ECO:0000256" key="1">
    <source>
        <dbReference type="SAM" id="MobiDB-lite"/>
    </source>
</evidence>
<dbReference type="AlphaFoldDB" id="A0A2G8RZM7"/>
<dbReference type="EMBL" id="AYKW01000034">
    <property type="protein sequence ID" value="PIL26973.1"/>
    <property type="molecule type" value="Genomic_DNA"/>
</dbReference>
<dbReference type="OrthoDB" id="2742220at2759"/>
<feature type="transmembrane region" description="Helical" evidence="2">
    <location>
        <begin position="131"/>
        <end position="153"/>
    </location>
</feature>
<keyword evidence="2" id="KW-0472">Membrane</keyword>
<reference evidence="3 4" key="1">
    <citation type="journal article" date="2015" name="Sci. Rep.">
        <title>Chromosome-level genome map provides insights into diverse defense mechanisms in the medicinal fungus Ganoderma sinense.</title>
        <authorList>
            <person name="Zhu Y."/>
            <person name="Xu J."/>
            <person name="Sun C."/>
            <person name="Zhou S."/>
            <person name="Xu H."/>
            <person name="Nelson D.R."/>
            <person name="Qian J."/>
            <person name="Song J."/>
            <person name="Luo H."/>
            <person name="Xiang L."/>
            <person name="Li Y."/>
            <person name="Xu Z."/>
            <person name="Ji A."/>
            <person name="Wang L."/>
            <person name="Lu S."/>
            <person name="Hayward A."/>
            <person name="Sun W."/>
            <person name="Li X."/>
            <person name="Schwartz D.C."/>
            <person name="Wang Y."/>
            <person name="Chen S."/>
        </authorList>
    </citation>
    <scope>NUCLEOTIDE SEQUENCE [LARGE SCALE GENOMIC DNA]</scope>
    <source>
        <strain evidence="3 4">ZZ0214-1</strain>
    </source>
</reference>
<gene>
    <name evidence="3" type="ORF">GSI_10111</name>
</gene>
<dbReference type="Proteomes" id="UP000230002">
    <property type="component" value="Unassembled WGS sequence"/>
</dbReference>
<sequence>MVDWKNPNVVAHTFLLYEQISVVLLGFYGTHFVNTWHFEWELLLRRRAFRLVHVPFLLARYITLAALLFFLRPYVPFSSTVSYQPLTPLPGTTAVYRLFASLGSLAGMLASFIICSRPIAIFWTLRCRAPLGVLCFGALVQAFLVACQGIWTVRARWDAAMGSCTVITWDTTFLAVFYLYTFVFDVLILLATLSAVRRVHEAQVGSRPWGVGAALCVQGIGYVAATGAANLPVAVLAFLDLNAGMNVLLSQPAMTISVIMASLAFLGLEDASAKAEAKAKAAPSRARGGGEVASADPDPDFDSGGYSSAGGGGGSALVTTHIPIHLSAIGGDSVPGVDSEWDVSTASGSLVFVDLGSDLDLDLDSVDNMNMKPSMEHVERGPGQV</sequence>
<evidence type="ECO:0000256" key="2">
    <source>
        <dbReference type="SAM" id="Phobius"/>
    </source>
</evidence>
<keyword evidence="4" id="KW-1185">Reference proteome</keyword>
<comment type="caution">
    <text evidence="3">The sequence shown here is derived from an EMBL/GenBank/DDBJ whole genome shotgun (WGS) entry which is preliminary data.</text>
</comment>
<feature type="transmembrane region" description="Helical" evidence="2">
    <location>
        <begin position="14"/>
        <end position="33"/>
    </location>
</feature>
<feature type="transmembrane region" description="Helical" evidence="2">
    <location>
        <begin position="54"/>
        <end position="75"/>
    </location>
</feature>
<feature type="transmembrane region" description="Helical" evidence="2">
    <location>
        <begin position="249"/>
        <end position="268"/>
    </location>
</feature>
<feature type="transmembrane region" description="Helical" evidence="2">
    <location>
        <begin position="95"/>
        <end position="119"/>
    </location>
</feature>
<feature type="region of interest" description="Disordered" evidence="1">
    <location>
        <begin position="280"/>
        <end position="308"/>
    </location>
</feature>
<proteinExistence type="predicted"/>